<keyword evidence="3" id="KW-1185">Reference proteome</keyword>
<reference evidence="2 3" key="1">
    <citation type="submission" date="2018-05" db="EMBL/GenBank/DDBJ databases">
        <title>Leucothrix arctica sp. nov., isolated from Arctic seawater.</title>
        <authorList>
            <person name="Choi A."/>
            <person name="Baek K."/>
        </authorList>
    </citation>
    <scope>NUCLEOTIDE SEQUENCE [LARGE SCALE GENOMIC DNA]</scope>
    <source>
        <strain evidence="2 3">JCM 18388</strain>
    </source>
</reference>
<evidence type="ECO:0000256" key="1">
    <source>
        <dbReference type="SAM" id="SignalP"/>
    </source>
</evidence>
<dbReference type="AlphaFoldDB" id="A0A317CQ41"/>
<evidence type="ECO:0000313" key="3">
    <source>
        <dbReference type="Proteomes" id="UP000245539"/>
    </source>
</evidence>
<accession>A0A317CQ41</accession>
<feature type="chain" id="PRO_5016281260" evidence="1">
    <location>
        <begin position="23"/>
        <end position="119"/>
    </location>
</feature>
<dbReference type="RefSeq" id="WP_109835740.1">
    <property type="nucleotide sequence ID" value="NZ_QGKM01000002.1"/>
</dbReference>
<proteinExistence type="predicted"/>
<evidence type="ECO:0000313" key="2">
    <source>
        <dbReference type="EMBL" id="PWR00565.1"/>
    </source>
</evidence>
<keyword evidence="1" id="KW-0732">Signal</keyword>
<protein>
    <submittedName>
        <fullName evidence="2">Uncharacterized protein</fullName>
    </submittedName>
</protein>
<comment type="caution">
    <text evidence="2">The sequence shown here is derived from an EMBL/GenBank/DDBJ whole genome shotgun (WGS) entry which is preliminary data.</text>
</comment>
<feature type="signal peptide" evidence="1">
    <location>
        <begin position="1"/>
        <end position="22"/>
    </location>
</feature>
<sequence>MHKYTSLLLKTILTISFAPALADSPTTPSYPSIPASYEVLQASKLVASAAVHFKAYKVDWTNGYKVTSPDGSEFIVDSLAQPKCAFYATYVSQDDNGFLGSTQVVSNVHIGEVNFENCQ</sequence>
<dbReference type="Proteomes" id="UP000245539">
    <property type="component" value="Unassembled WGS sequence"/>
</dbReference>
<dbReference type="EMBL" id="QGKM01000002">
    <property type="protein sequence ID" value="PWR00565.1"/>
    <property type="molecule type" value="Genomic_DNA"/>
</dbReference>
<gene>
    <name evidence="2" type="ORF">DKW60_00685</name>
</gene>
<organism evidence="2 3">
    <name type="scientific">Leucothrix pacifica</name>
    <dbReference type="NCBI Taxonomy" id="1247513"/>
    <lineage>
        <taxon>Bacteria</taxon>
        <taxon>Pseudomonadati</taxon>
        <taxon>Pseudomonadota</taxon>
        <taxon>Gammaproteobacteria</taxon>
        <taxon>Thiotrichales</taxon>
        <taxon>Thiotrichaceae</taxon>
        <taxon>Leucothrix</taxon>
    </lineage>
</organism>
<name>A0A317CQ41_9GAMM</name>